<name>A0A0B6YGM5_9EUPU</name>
<feature type="non-terminal residue" evidence="1">
    <location>
        <position position="82"/>
    </location>
</feature>
<accession>A0A0B6YGM5</accession>
<gene>
    <name evidence="1" type="primary">ORF25073</name>
</gene>
<proteinExistence type="predicted"/>
<protein>
    <submittedName>
        <fullName evidence="1">Uncharacterized protein</fullName>
    </submittedName>
</protein>
<feature type="non-terminal residue" evidence="1">
    <location>
        <position position="1"/>
    </location>
</feature>
<reference evidence="1" key="1">
    <citation type="submission" date="2014-12" db="EMBL/GenBank/DDBJ databases">
        <title>Insight into the proteome of Arion vulgaris.</title>
        <authorList>
            <person name="Aradska J."/>
            <person name="Bulat T."/>
            <person name="Smidak R."/>
            <person name="Sarate P."/>
            <person name="Gangsoo J."/>
            <person name="Sialana F."/>
            <person name="Bilban M."/>
            <person name="Lubec G."/>
        </authorList>
    </citation>
    <scope>NUCLEOTIDE SEQUENCE</scope>
    <source>
        <tissue evidence="1">Skin</tissue>
    </source>
</reference>
<dbReference type="EMBL" id="HACG01008518">
    <property type="protein sequence ID" value="CEK55383.1"/>
    <property type="molecule type" value="Transcribed_RNA"/>
</dbReference>
<evidence type="ECO:0000313" key="1">
    <source>
        <dbReference type="EMBL" id="CEK55383.1"/>
    </source>
</evidence>
<organism evidence="1">
    <name type="scientific">Arion vulgaris</name>
    <dbReference type="NCBI Taxonomy" id="1028688"/>
    <lineage>
        <taxon>Eukaryota</taxon>
        <taxon>Metazoa</taxon>
        <taxon>Spiralia</taxon>
        <taxon>Lophotrochozoa</taxon>
        <taxon>Mollusca</taxon>
        <taxon>Gastropoda</taxon>
        <taxon>Heterobranchia</taxon>
        <taxon>Euthyneura</taxon>
        <taxon>Panpulmonata</taxon>
        <taxon>Eupulmonata</taxon>
        <taxon>Stylommatophora</taxon>
        <taxon>Helicina</taxon>
        <taxon>Arionoidea</taxon>
        <taxon>Arionidae</taxon>
        <taxon>Arion</taxon>
    </lineage>
</organism>
<sequence length="82" mass="9342">QQESLMSTSALQEERVWQDTTQRFIQHLTTNFQCYMDIVVPFCVGVQEMKLGLRLMAQNVCKSLKTKKIGPVENISSVVGHL</sequence>
<dbReference type="AlphaFoldDB" id="A0A0B6YGM5"/>